<comment type="caution">
    <text evidence="1">The sequence shown here is derived from an EMBL/GenBank/DDBJ whole genome shotgun (WGS) entry which is preliminary data.</text>
</comment>
<dbReference type="RefSeq" id="WP_196419124.1">
    <property type="nucleotide sequence ID" value="NZ_JADQTO010000026.1"/>
</dbReference>
<dbReference type="AlphaFoldDB" id="A0A931G264"/>
<dbReference type="Proteomes" id="UP000598146">
    <property type="component" value="Unassembled WGS sequence"/>
</dbReference>
<evidence type="ECO:0000313" key="1">
    <source>
        <dbReference type="EMBL" id="MBG0567357.1"/>
    </source>
</evidence>
<sequence length="58" mass="6023">MDGLIILGASSNPRPPLQGIPDGFALVYAYGAPVDPRDMSVASDAGRIAGQRLLDLGR</sequence>
<name>A0A931G264_9ACTN</name>
<evidence type="ECO:0000313" key="2">
    <source>
        <dbReference type="Proteomes" id="UP000598146"/>
    </source>
</evidence>
<gene>
    <name evidence="1" type="ORF">I4J89_38515</name>
</gene>
<organism evidence="1 2">
    <name type="scientific">Actinoplanes aureus</name>
    <dbReference type="NCBI Taxonomy" id="2792083"/>
    <lineage>
        <taxon>Bacteria</taxon>
        <taxon>Bacillati</taxon>
        <taxon>Actinomycetota</taxon>
        <taxon>Actinomycetes</taxon>
        <taxon>Micromonosporales</taxon>
        <taxon>Micromonosporaceae</taxon>
        <taxon>Actinoplanes</taxon>
    </lineage>
</organism>
<keyword evidence="2" id="KW-1185">Reference proteome</keyword>
<protein>
    <submittedName>
        <fullName evidence="1">Uncharacterized protein</fullName>
    </submittedName>
</protein>
<dbReference type="EMBL" id="JADQTO010000026">
    <property type="protein sequence ID" value="MBG0567357.1"/>
    <property type="molecule type" value="Genomic_DNA"/>
</dbReference>
<proteinExistence type="predicted"/>
<reference evidence="1" key="1">
    <citation type="submission" date="2020-11" db="EMBL/GenBank/DDBJ databases">
        <title>Isolation and identification of active actinomycetes.</title>
        <authorList>
            <person name="Sun X."/>
        </authorList>
    </citation>
    <scope>NUCLEOTIDE SEQUENCE</scope>
    <source>
        <strain evidence="1">NEAU-A11</strain>
    </source>
</reference>
<accession>A0A931G264</accession>